<dbReference type="Proteomes" id="UP000253426">
    <property type="component" value="Unassembled WGS sequence"/>
</dbReference>
<keyword evidence="1" id="KW-0479">Metal-binding</keyword>
<dbReference type="InterPro" id="IPR020458">
    <property type="entry name" value="Znf_DskA_TraR_CS"/>
</dbReference>
<dbReference type="AlphaFoldDB" id="A0A366H8S5"/>
<keyword evidence="3" id="KW-0862">Zinc</keyword>
<dbReference type="PANTHER" id="PTHR33823:SF4">
    <property type="entry name" value="GENERAL STRESS PROTEIN 16O"/>
    <property type="match status" value="1"/>
</dbReference>
<evidence type="ECO:0000256" key="2">
    <source>
        <dbReference type="ARBA" id="ARBA00022771"/>
    </source>
</evidence>
<dbReference type="InterPro" id="IPR000962">
    <property type="entry name" value="Znf_DskA_TraR"/>
</dbReference>
<keyword evidence="2" id="KW-0863">Zinc-finger</keyword>
<protein>
    <submittedName>
        <fullName evidence="7">TraR/DksA family transcriptional regulator</fullName>
    </submittedName>
</protein>
<gene>
    <name evidence="7" type="ORF">DES53_112167</name>
</gene>
<evidence type="ECO:0000256" key="1">
    <source>
        <dbReference type="ARBA" id="ARBA00022723"/>
    </source>
</evidence>
<dbReference type="Gene3D" id="1.20.120.910">
    <property type="entry name" value="DksA, coiled-coil domain"/>
    <property type="match status" value="1"/>
</dbReference>
<sequence>MKRENHFRISPATAETESLTGRASGSPHPRPIIPEQWVWHFRALIGLRTRLMNDRDSQMAEAAEPIEVDTESANSATDEFDHDLALAMWESEDEMLQEVDAAIQRIREGRYGLCEETGKVIPSARLMAMPWTRYTLEAEEKLEGLGQKLGPQLRRLHPIAPPGEANAGTSDESDPPQKLGVPDLDQVAAPVDDSTP</sequence>
<comment type="caution">
    <text evidence="7">The sequence shown here is derived from an EMBL/GenBank/DDBJ whole genome shotgun (WGS) entry which is preliminary data.</text>
</comment>
<dbReference type="SUPFAM" id="SSF109635">
    <property type="entry name" value="DnaK suppressor protein DksA, alpha-hairpin domain"/>
    <property type="match status" value="1"/>
</dbReference>
<organism evidence="7 8">
    <name type="scientific">Roseimicrobium gellanilyticum</name>
    <dbReference type="NCBI Taxonomy" id="748857"/>
    <lineage>
        <taxon>Bacteria</taxon>
        <taxon>Pseudomonadati</taxon>
        <taxon>Verrucomicrobiota</taxon>
        <taxon>Verrucomicrobiia</taxon>
        <taxon>Verrucomicrobiales</taxon>
        <taxon>Verrucomicrobiaceae</taxon>
        <taxon>Roseimicrobium</taxon>
    </lineage>
</organism>
<feature type="region of interest" description="Disordered" evidence="5">
    <location>
        <begin position="1"/>
        <end position="28"/>
    </location>
</feature>
<evidence type="ECO:0000256" key="3">
    <source>
        <dbReference type="ARBA" id="ARBA00022833"/>
    </source>
</evidence>
<dbReference type="PROSITE" id="PS01102">
    <property type="entry name" value="ZF_DKSA_1"/>
    <property type="match status" value="1"/>
</dbReference>
<dbReference type="InterPro" id="IPR037187">
    <property type="entry name" value="DnaK_N"/>
</dbReference>
<keyword evidence="8" id="KW-1185">Reference proteome</keyword>
<accession>A0A366H8S5</accession>
<evidence type="ECO:0000259" key="6">
    <source>
        <dbReference type="Pfam" id="PF01258"/>
    </source>
</evidence>
<proteinExistence type="predicted"/>
<reference evidence="7 8" key="1">
    <citation type="submission" date="2018-06" db="EMBL/GenBank/DDBJ databases">
        <title>Genomic Encyclopedia of Type Strains, Phase IV (KMG-IV): sequencing the most valuable type-strain genomes for metagenomic binning, comparative biology and taxonomic classification.</title>
        <authorList>
            <person name="Goeker M."/>
        </authorList>
    </citation>
    <scope>NUCLEOTIDE SEQUENCE [LARGE SCALE GENOMIC DNA]</scope>
    <source>
        <strain evidence="7 8">DSM 25532</strain>
    </source>
</reference>
<evidence type="ECO:0000313" key="7">
    <source>
        <dbReference type="EMBL" id="RBP38169.1"/>
    </source>
</evidence>
<name>A0A366H8S5_9BACT</name>
<dbReference type="PANTHER" id="PTHR33823">
    <property type="entry name" value="RNA POLYMERASE-BINDING TRANSCRIPTION FACTOR DKSA-RELATED"/>
    <property type="match status" value="1"/>
</dbReference>
<dbReference type="OrthoDB" id="9811543at2"/>
<evidence type="ECO:0000256" key="4">
    <source>
        <dbReference type="PROSITE-ProRule" id="PRU00510"/>
    </source>
</evidence>
<feature type="domain" description="Zinc finger DksA/TraR C4-type" evidence="6">
    <location>
        <begin position="109"/>
        <end position="143"/>
    </location>
</feature>
<dbReference type="EMBL" id="QNRR01000012">
    <property type="protein sequence ID" value="RBP38169.1"/>
    <property type="molecule type" value="Genomic_DNA"/>
</dbReference>
<feature type="zinc finger region" description="dksA C4-type" evidence="4">
    <location>
        <begin position="114"/>
        <end position="138"/>
    </location>
</feature>
<feature type="compositionally biased region" description="Polar residues" evidence="5">
    <location>
        <begin position="13"/>
        <end position="23"/>
    </location>
</feature>
<dbReference type="SUPFAM" id="SSF57716">
    <property type="entry name" value="Glucocorticoid receptor-like (DNA-binding domain)"/>
    <property type="match status" value="1"/>
</dbReference>
<evidence type="ECO:0000256" key="5">
    <source>
        <dbReference type="SAM" id="MobiDB-lite"/>
    </source>
</evidence>
<dbReference type="GO" id="GO:0008270">
    <property type="term" value="F:zinc ion binding"/>
    <property type="evidence" value="ECO:0007669"/>
    <property type="project" value="UniProtKB-KW"/>
</dbReference>
<dbReference type="PROSITE" id="PS51128">
    <property type="entry name" value="ZF_DKSA_2"/>
    <property type="match status" value="1"/>
</dbReference>
<feature type="region of interest" description="Disordered" evidence="5">
    <location>
        <begin position="149"/>
        <end position="196"/>
    </location>
</feature>
<evidence type="ECO:0000313" key="8">
    <source>
        <dbReference type="Proteomes" id="UP000253426"/>
    </source>
</evidence>
<dbReference type="Pfam" id="PF01258">
    <property type="entry name" value="zf-dskA_traR"/>
    <property type="match status" value="1"/>
</dbReference>